<proteinExistence type="inferred from homology"/>
<dbReference type="Pfam" id="PF00889">
    <property type="entry name" value="EF_TS"/>
    <property type="match status" value="1"/>
</dbReference>
<comment type="caution">
    <text evidence="8">The sequence shown here is derived from an EMBL/GenBank/DDBJ whole genome shotgun (WGS) entry which is preliminary data.</text>
</comment>
<keyword evidence="4 6" id="KW-0648">Protein biosynthesis</keyword>
<organism evidence="8 9">
    <name type="scientific">Varibaculum cambriense</name>
    <dbReference type="NCBI Taxonomy" id="184870"/>
    <lineage>
        <taxon>Bacteria</taxon>
        <taxon>Bacillati</taxon>
        <taxon>Actinomycetota</taxon>
        <taxon>Actinomycetes</taxon>
        <taxon>Actinomycetales</taxon>
        <taxon>Actinomycetaceae</taxon>
        <taxon>Varibaculum</taxon>
    </lineage>
</organism>
<dbReference type="Proteomes" id="UP001200537">
    <property type="component" value="Unassembled WGS sequence"/>
</dbReference>
<dbReference type="EMBL" id="JAKNHJ010000009">
    <property type="protein sequence ID" value="MCG4617963.1"/>
    <property type="molecule type" value="Genomic_DNA"/>
</dbReference>
<evidence type="ECO:0000256" key="2">
    <source>
        <dbReference type="ARBA" id="ARBA00016956"/>
    </source>
</evidence>
<keyword evidence="3 6" id="KW-0251">Elongation factor</keyword>
<evidence type="ECO:0000256" key="1">
    <source>
        <dbReference type="ARBA" id="ARBA00005532"/>
    </source>
</evidence>
<dbReference type="InterPro" id="IPR036402">
    <property type="entry name" value="EF-Ts_dimer_sf"/>
</dbReference>
<dbReference type="NCBIfam" id="TIGR00116">
    <property type="entry name" value="tsf"/>
    <property type="match status" value="1"/>
</dbReference>
<protein>
    <recommendedName>
        <fullName evidence="2 6">Elongation factor Ts</fullName>
        <shortName evidence="6">EF-Ts</shortName>
    </recommendedName>
</protein>
<comment type="similarity">
    <text evidence="1 6">Belongs to the EF-Ts family.</text>
</comment>
<evidence type="ECO:0000256" key="4">
    <source>
        <dbReference type="ARBA" id="ARBA00022917"/>
    </source>
</evidence>
<evidence type="ECO:0000256" key="5">
    <source>
        <dbReference type="ARBA" id="ARBA00025453"/>
    </source>
</evidence>
<evidence type="ECO:0000313" key="9">
    <source>
        <dbReference type="Proteomes" id="UP001200537"/>
    </source>
</evidence>
<feature type="region of interest" description="Involved in Mg(2+) ion dislocation from EF-Tu" evidence="6">
    <location>
        <begin position="83"/>
        <end position="86"/>
    </location>
</feature>
<dbReference type="GO" id="GO:0003746">
    <property type="term" value="F:translation elongation factor activity"/>
    <property type="evidence" value="ECO:0007669"/>
    <property type="project" value="UniProtKB-UniRule"/>
</dbReference>
<reference evidence="8" key="1">
    <citation type="submission" date="2022-01" db="EMBL/GenBank/DDBJ databases">
        <title>Collection of gut derived symbiotic bacterial strains cultured from healthy donors.</title>
        <authorList>
            <person name="Lin H."/>
            <person name="Kohout C."/>
            <person name="Waligurski E."/>
            <person name="Pamer E.G."/>
        </authorList>
    </citation>
    <scope>NUCLEOTIDE SEQUENCE</scope>
    <source>
        <strain evidence="8">DFI.7.46</strain>
    </source>
</reference>
<evidence type="ECO:0000256" key="3">
    <source>
        <dbReference type="ARBA" id="ARBA00022768"/>
    </source>
</evidence>
<dbReference type="Gene3D" id="3.30.479.20">
    <property type="entry name" value="Elongation factor Ts, dimerisation domain"/>
    <property type="match status" value="2"/>
</dbReference>
<evidence type="ECO:0000313" key="8">
    <source>
        <dbReference type="EMBL" id="MCG4617963.1"/>
    </source>
</evidence>
<gene>
    <name evidence="6 8" type="primary">tsf</name>
    <name evidence="8" type="ORF">L0M99_05590</name>
</gene>
<sequence length="278" mass="30041">MAISMQDIKELRELTGAGLMEVKKALEEANGDKEAAVKAIRLAGKKSLAKREDRSTANGLVMAKVLDTADGQAGVMVELNSETDFVGKSPKFVEAAEEIMQALVDSGVSTREELLEAKCGEGTVKEKVEEIGALFSENIVLGKVTRIDGEAVTSYLHYSSADLPAQVGVLVATDKAGADVAHDIALHIAAYDPRFIDREEVPQAELDKERETLREMTLKEGKPEKIVDKIVEGRMGSFYKDNCLLDQDFAKDPKKSVGQIVKASGGKVTAFARFHVGS</sequence>
<evidence type="ECO:0000259" key="7">
    <source>
        <dbReference type="Pfam" id="PF00889"/>
    </source>
</evidence>
<dbReference type="HAMAP" id="MF_00050">
    <property type="entry name" value="EF_Ts"/>
    <property type="match status" value="1"/>
</dbReference>
<dbReference type="Gene3D" id="1.10.8.10">
    <property type="entry name" value="DNA helicase RuvA subunit, C-terminal domain"/>
    <property type="match status" value="1"/>
</dbReference>
<dbReference type="InterPro" id="IPR014039">
    <property type="entry name" value="Transl_elong_EFTs/EF1B_dimer"/>
</dbReference>
<accession>A0AAJ1F849</accession>
<keyword evidence="6" id="KW-0963">Cytoplasm</keyword>
<dbReference type="PROSITE" id="PS01126">
    <property type="entry name" value="EF_TS_1"/>
    <property type="match status" value="1"/>
</dbReference>
<dbReference type="FunFam" id="1.10.8.10:FF:000001">
    <property type="entry name" value="Elongation factor Ts"/>
    <property type="match status" value="1"/>
</dbReference>
<dbReference type="RefSeq" id="WP_238128031.1">
    <property type="nucleotide sequence ID" value="NZ_JAGZVZ010000001.1"/>
</dbReference>
<name>A0AAJ1F849_9ACTO</name>
<dbReference type="Gene3D" id="1.10.286.20">
    <property type="match status" value="1"/>
</dbReference>
<dbReference type="PANTHER" id="PTHR11741:SF0">
    <property type="entry name" value="ELONGATION FACTOR TS, MITOCHONDRIAL"/>
    <property type="match status" value="1"/>
</dbReference>
<dbReference type="InterPro" id="IPR001816">
    <property type="entry name" value="Transl_elong_EFTs/EF1B"/>
</dbReference>
<dbReference type="SUPFAM" id="SSF54713">
    <property type="entry name" value="Elongation factor Ts (EF-Ts), dimerisation domain"/>
    <property type="match status" value="1"/>
</dbReference>
<comment type="subcellular location">
    <subcellularLocation>
        <location evidence="6">Cytoplasm</location>
    </subcellularLocation>
</comment>
<dbReference type="InterPro" id="IPR009060">
    <property type="entry name" value="UBA-like_sf"/>
</dbReference>
<comment type="function">
    <text evidence="5 6">Associates with the EF-Tu.GDP complex and induces the exchange of GDP to GTP. It remains bound to the aminoacyl-tRNA.EF-Tu.GTP complex up to the GTP hydrolysis stage on the ribosome.</text>
</comment>
<dbReference type="SUPFAM" id="SSF46934">
    <property type="entry name" value="UBA-like"/>
    <property type="match status" value="1"/>
</dbReference>
<dbReference type="InterPro" id="IPR018101">
    <property type="entry name" value="Transl_elong_Ts_CS"/>
</dbReference>
<dbReference type="CDD" id="cd14275">
    <property type="entry name" value="UBA_EF-Ts"/>
    <property type="match status" value="1"/>
</dbReference>
<dbReference type="GO" id="GO:0005737">
    <property type="term" value="C:cytoplasm"/>
    <property type="evidence" value="ECO:0007669"/>
    <property type="project" value="UniProtKB-SubCell"/>
</dbReference>
<feature type="domain" description="Translation elongation factor EFTs/EF1B dimerisation" evidence="7">
    <location>
        <begin position="74"/>
        <end position="277"/>
    </location>
</feature>
<dbReference type="PANTHER" id="PTHR11741">
    <property type="entry name" value="ELONGATION FACTOR TS"/>
    <property type="match status" value="1"/>
</dbReference>
<evidence type="ECO:0000256" key="6">
    <source>
        <dbReference type="HAMAP-Rule" id="MF_00050"/>
    </source>
</evidence>
<dbReference type="AlphaFoldDB" id="A0AAJ1F849"/>